<dbReference type="FunFam" id="2.80.10.70:FF:000001">
    <property type="entry name" value="Spindlin 1"/>
    <property type="match status" value="1"/>
</dbReference>
<name>A0AA88PQ72_9TELE</name>
<keyword evidence="4" id="KW-1185">Reference proteome</keyword>
<gene>
    <name evidence="3" type="ORF">Q8A67_010643</name>
</gene>
<accession>A0AA88PQ72</accession>
<feature type="region of interest" description="Disordered" evidence="2">
    <location>
        <begin position="1"/>
        <end position="47"/>
    </location>
</feature>
<reference evidence="3" key="1">
    <citation type="submission" date="2023-08" db="EMBL/GenBank/DDBJ databases">
        <title>Chromosome-level Genome Assembly of mud carp (Cirrhinus molitorella).</title>
        <authorList>
            <person name="Liu H."/>
        </authorList>
    </citation>
    <scope>NUCLEOTIDE SEQUENCE</scope>
    <source>
        <strain evidence="3">Prfri</strain>
        <tissue evidence="3">Muscle</tissue>
    </source>
</reference>
<sequence>MECPYRSRMNQHRSKDTGAHGVASGRSVMKKKSSHKHKHMHHCSPVSASPSESIVGCRIQHKWKEDVFSPVSWWTGTVLVQVPVNSSLYLIKYDGVDCVYGLEIFKDRRVQNLEISPGEIASFRVSDTRLADQLLGRPVAHLFETDDGTKDEWRGLVLSRAPSMPAWFFITYEKDPMLYMYQLMQDYKDGDLRILPDSDDQAELKEPGEVCDTLVGKQVECMNKDGNLRMGTIIQQVQAKPSVYFIKFDDDYHIYVYDMVGS</sequence>
<organism evidence="3 4">
    <name type="scientific">Cirrhinus molitorella</name>
    <name type="common">mud carp</name>
    <dbReference type="NCBI Taxonomy" id="172907"/>
    <lineage>
        <taxon>Eukaryota</taxon>
        <taxon>Metazoa</taxon>
        <taxon>Chordata</taxon>
        <taxon>Craniata</taxon>
        <taxon>Vertebrata</taxon>
        <taxon>Euteleostomi</taxon>
        <taxon>Actinopterygii</taxon>
        <taxon>Neopterygii</taxon>
        <taxon>Teleostei</taxon>
        <taxon>Ostariophysi</taxon>
        <taxon>Cypriniformes</taxon>
        <taxon>Cyprinidae</taxon>
        <taxon>Labeoninae</taxon>
        <taxon>Labeonini</taxon>
        <taxon>Cirrhinus</taxon>
    </lineage>
</organism>
<evidence type="ECO:0000256" key="1">
    <source>
        <dbReference type="ARBA" id="ARBA00009467"/>
    </source>
</evidence>
<protein>
    <recommendedName>
        <fullName evidence="5">Spindlin-Z-like</fullName>
    </recommendedName>
</protein>
<feature type="compositionally biased region" description="Basic residues" evidence="2">
    <location>
        <begin position="28"/>
        <end position="42"/>
    </location>
</feature>
<dbReference type="Proteomes" id="UP001187343">
    <property type="component" value="Unassembled WGS sequence"/>
</dbReference>
<comment type="similarity">
    <text evidence="1">Belongs to the SPIN/STSY family.</text>
</comment>
<evidence type="ECO:0000313" key="4">
    <source>
        <dbReference type="Proteomes" id="UP001187343"/>
    </source>
</evidence>
<dbReference type="GO" id="GO:0007276">
    <property type="term" value="P:gamete generation"/>
    <property type="evidence" value="ECO:0007669"/>
    <property type="project" value="InterPro"/>
</dbReference>
<dbReference type="Pfam" id="PF02513">
    <property type="entry name" value="Spin-Ssty"/>
    <property type="match status" value="3"/>
</dbReference>
<comment type="caution">
    <text evidence="3">The sequence shown here is derived from an EMBL/GenBank/DDBJ whole genome shotgun (WGS) entry which is preliminary data.</text>
</comment>
<evidence type="ECO:0000313" key="3">
    <source>
        <dbReference type="EMBL" id="KAK2899225.1"/>
    </source>
</evidence>
<dbReference type="AlphaFoldDB" id="A0AA88PQ72"/>
<dbReference type="Gene3D" id="2.80.10.70">
    <property type="entry name" value="Spindlin/Ssty"/>
    <property type="match status" value="1"/>
</dbReference>
<evidence type="ECO:0008006" key="5">
    <source>
        <dbReference type="Google" id="ProtNLM"/>
    </source>
</evidence>
<dbReference type="PANTHER" id="PTHR10405">
    <property type="entry name" value="SPINDLIN"/>
    <property type="match status" value="1"/>
</dbReference>
<proteinExistence type="inferred from homology"/>
<dbReference type="InterPro" id="IPR003671">
    <property type="entry name" value="SPIN/Ssty"/>
</dbReference>
<dbReference type="EMBL" id="JAUYZG010000009">
    <property type="protein sequence ID" value="KAK2899225.1"/>
    <property type="molecule type" value="Genomic_DNA"/>
</dbReference>
<evidence type="ECO:0000256" key="2">
    <source>
        <dbReference type="SAM" id="MobiDB-lite"/>
    </source>
</evidence>
<dbReference type="InterPro" id="IPR042567">
    <property type="entry name" value="SPIN/Ssty_sf"/>
</dbReference>